<evidence type="ECO:0000259" key="6">
    <source>
        <dbReference type="PROSITE" id="PS51085"/>
    </source>
</evidence>
<evidence type="ECO:0000256" key="4">
    <source>
        <dbReference type="ARBA" id="ARBA00023004"/>
    </source>
</evidence>
<accession>A0A1F5V5T6</accession>
<dbReference type="PROSITE" id="PS00198">
    <property type="entry name" value="4FE4S_FER_1"/>
    <property type="match status" value="1"/>
</dbReference>
<dbReference type="FunFam" id="3.30.70.20:FF:000035">
    <property type="entry name" value="Iron hydrogenase 1"/>
    <property type="match status" value="1"/>
</dbReference>
<feature type="domain" description="4Fe-4S ferredoxin-type" evidence="7">
    <location>
        <begin position="182"/>
        <end position="212"/>
    </location>
</feature>
<keyword evidence="4" id="KW-0408">Iron</keyword>
<dbReference type="AlphaFoldDB" id="A0A1F5V5T6"/>
<dbReference type="Pfam" id="PF14691">
    <property type="entry name" value="Fer4_20"/>
    <property type="match status" value="1"/>
</dbReference>
<dbReference type="PANTHER" id="PTHR42783">
    <property type="entry name" value="GLUTAMATE SYNTHASE [NADPH] SMALL CHAIN"/>
    <property type="match status" value="1"/>
</dbReference>
<evidence type="ECO:0000313" key="10">
    <source>
        <dbReference type="Proteomes" id="UP000178943"/>
    </source>
</evidence>
<dbReference type="Proteomes" id="UP000178943">
    <property type="component" value="Unassembled WGS sequence"/>
</dbReference>
<dbReference type="PROSITE" id="PS51085">
    <property type="entry name" value="2FE2S_FER_2"/>
    <property type="match status" value="1"/>
</dbReference>
<dbReference type="Pfam" id="PF07992">
    <property type="entry name" value="Pyr_redox_2"/>
    <property type="match status" value="1"/>
</dbReference>
<dbReference type="PROSITE" id="PS51839">
    <property type="entry name" value="4FE4S_HC3"/>
    <property type="match status" value="1"/>
</dbReference>
<dbReference type="CDD" id="cd00207">
    <property type="entry name" value="fer2"/>
    <property type="match status" value="1"/>
</dbReference>
<keyword evidence="3" id="KW-0677">Repeat</keyword>
<evidence type="ECO:0000256" key="2">
    <source>
        <dbReference type="ARBA" id="ARBA00022723"/>
    </source>
</evidence>
<dbReference type="Pfam" id="PF13510">
    <property type="entry name" value="Fer2_4"/>
    <property type="match status" value="2"/>
</dbReference>
<dbReference type="Gene3D" id="3.50.50.60">
    <property type="entry name" value="FAD/NAD(P)-binding domain"/>
    <property type="match status" value="2"/>
</dbReference>
<dbReference type="GO" id="GO:0051539">
    <property type="term" value="F:4 iron, 4 sulfur cluster binding"/>
    <property type="evidence" value="ECO:0007669"/>
    <property type="project" value="UniProtKB-KW"/>
</dbReference>
<keyword evidence="5" id="KW-0411">Iron-sulfur</keyword>
<evidence type="ECO:0000259" key="7">
    <source>
        <dbReference type="PROSITE" id="PS51379"/>
    </source>
</evidence>
<dbReference type="InterPro" id="IPR019574">
    <property type="entry name" value="NADH_UbQ_OxRdtase_Gsu_4Fe4S-bd"/>
</dbReference>
<dbReference type="PROSITE" id="PS51379">
    <property type="entry name" value="4FE4S_FER_2"/>
    <property type="match status" value="2"/>
</dbReference>
<dbReference type="InterPro" id="IPR017896">
    <property type="entry name" value="4Fe4S_Fe-S-bd"/>
</dbReference>
<dbReference type="Gene3D" id="3.10.20.740">
    <property type="match status" value="1"/>
</dbReference>
<dbReference type="InterPro" id="IPR023753">
    <property type="entry name" value="FAD/NAD-binding_dom"/>
</dbReference>
<dbReference type="SUPFAM" id="SSF51971">
    <property type="entry name" value="Nucleotide-binding domain"/>
    <property type="match status" value="1"/>
</dbReference>
<dbReference type="SUPFAM" id="SSF54862">
    <property type="entry name" value="4Fe-4S ferredoxins"/>
    <property type="match status" value="1"/>
</dbReference>
<dbReference type="Pfam" id="PF12838">
    <property type="entry name" value="Fer4_7"/>
    <property type="match status" value="1"/>
</dbReference>
<dbReference type="InterPro" id="IPR036188">
    <property type="entry name" value="FAD/NAD-bd_sf"/>
</dbReference>
<sequence>MIKLEINGKTIEVKEGMTILEACHLAEIYIPALCWHPYISLHEPLQPSEKIYIADKEFVNQSGEDIDCNLCVVRIEGVNELQLSCRTLVQDGMKITTDSPAIKDARQHHLAKILAYHPHACLTCAQKEGCSLTQCSSNVPEAERCCWKFGKCELEKICDYIGIPIYTQKYLVPTESRNFDDKLFLRKYDVCIGCRRCVRVCEEVRGIGALGYIIGNGKNLVGSKSKSLDDTYCRYCGACIELCPTGALKDRIEIGAKFETPCKTGCPIHLPVADYIHAICTGDYQTAALLIQSSTPLGRTLGYVCFHPCEEICMRTNVNNEPLAVCALKRFAMEHAGDPPTPQKQPTGKRIAIIGSGPSGLSAAYYLAMAGYQVEIFEVEPEIGGMLRYGIPGYRLPREILNKDIADITNMGVVIHTGHRVEQVDDLMKEYDAVFTAIGLQKAKRIPVPGSDHNDVLWGLDFLKAVNAGAETIVSGKNVVIIGGGNVAMDVALSTVRLGADKITIACLESYEEMPAYRWEIKEAEEEGVAIINSVGPESIIIENNRIMGISLIKCTSVFNEQKEFAPTFNPDEKSHLDCNMIIFAVGQDSDKNWLQSNAIESHSSGFIKVNKNDLQTPKKGIFAGGDIVTGPLSVVNAIASGKAAAEQIDKYLGGDGVIDTGYETVVSDYKLKQIANFLNLSRTEMPLLSLNDRLVSFKVIECGYTADMAMKEAERCMRCNLREMIPLSPMPPEFIFELNSDNVQSLPESEGVLQLLNEKREIIAIIGSSNIKKCAQEKLDSSTKAKFYLYELEPMYTKRESELLQDYLAKHGKLPEGDGDLDDLF</sequence>
<evidence type="ECO:0000256" key="5">
    <source>
        <dbReference type="ARBA" id="ARBA00023014"/>
    </source>
</evidence>
<dbReference type="SUPFAM" id="SSF54292">
    <property type="entry name" value="2Fe-2S ferredoxin-like"/>
    <property type="match status" value="1"/>
</dbReference>
<keyword evidence="2" id="KW-0479">Metal-binding</keyword>
<reference evidence="9 10" key="1">
    <citation type="journal article" date="2016" name="Nat. Commun.">
        <title>Thousands of microbial genomes shed light on interconnected biogeochemical processes in an aquifer system.</title>
        <authorList>
            <person name="Anantharaman K."/>
            <person name="Brown C.T."/>
            <person name="Hug L.A."/>
            <person name="Sharon I."/>
            <person name="Castelle C.J."/>
            <person name="Probst A.J."/>
            <person name="Thomas B.C."/>
            <person name="Singh A."/>
            <person name="Wilkins M.J."/>
            <person name="Karaoz U."/>
            <person name="Brodie E.L."/>
            <person name="Williams K.H."/>
            <person name="Hubbard S.S."/>
            <person name="Banfield J.F."/>
        </authorList>
    </citation>
    <scope>NUCLEOTIDE SEQUENCE [LARGE SCALE GENOMIC DNA]</scope>
</reference>
<organism evidence="9 10">
    <name type="scientific">Candidatus Fischerbacteria bacterium RBG_13_37_8</name>
    <dbReference type="NCBI Taxonomy" id="1817863"/>
    <lineage>
        <taxon>Bacteria</taxon>
        <taxon>Candidatus Fischeribacteriota</taxon>
    </lineage>
</organism>
<evidence type="ECO:0000259" key="8">
    <source>
        <dbReference type="PROSITE" id="PS51839"/>
    </source>
</evidence>
<dbReference type="GO" id="GO:0016491">
    <property type="term" value="F:oxidoreductase activity"/>
    <property type="evidence" value="ECO:0007669"/>
    <property type="project" value="InterPro"/>
</dbReference>
<dbReference type="InterPro" id="IPR028261">
    <property type="entry name" value="DPD_II"/>
</dbReference>
<dbReference type="PRINTS" id="PR00419">
    <property type="entry name" value="ADXRDTASE"/>
</dbReference>
<dbReference type="Gene3D" id="1.10.1060.10">
    <property type="entry name" value="Alpha-helical ferredoxin"/>
    <property type="match status" value="1"/>
</dbReference>
<dbReference type="InterPro" id="IPR036010">
    <property type="entry name" value="2Fe-2S_ferredoxin-like_sf"/>
</dbReference>
<dbReference type="GO" id="GO:0046872">
    <property type="term" value="F:metal ion binding"/>
    <property type="evidence" value="ECO:0007669"/>
    <property type="project" value="UniProtKB-KW"/>
</dbReference>
<keyword evidence="1" id="KW-0004">4Fe-4S</keyword>
<proteinExistence type="predicted"/>
<dbReference type="PANTHER" id="PTHR42783:SF3">
    <property type="entry name" value="GLUTAMATE SYNTHASE [NADPH] SMALL CHAIN-RELATED"/>
    <property type="match status" value="1"/>
</dbReference>
<name>A0A1F5V5T6_9BACT</name>
<feature type="domain" description="4Fe-4S ferredoxin-type" evidence="7">
    <location>
        <begin position="224"/>
        <end position="253"/>
    </location>
</feature>
<gene>
    <name evidence="9" type="ORF">A2Y62_09815</name>
</gene>
<dbReference type="SUPFAM" id="SSF46548">
    <property type="entry name" value="alpha-helical ferredoxin"/>
    <property type="match status" value="2"/>
</dbReference>
<feature type="domain" description="4Fe-4S His(Cys)3-ligated-type" evidence="8">
    <location>
        <begin position="101"/>
        <end position="162"/>
    </location>
</feature>
<evidence type="ECO:0000256" key="1">
    <source>
        <dbReference type="ARBA" id="ARBA00022485"/>
    </source>
</evidence>
<dbReference type="InterPro" id="IPR009051">
    <property type="entry name" value="Helical_ferredxn"/>
</dbReference>
<dbReference type="STRING" id="1817863.A2Y62_09815"/>
<evidence type="ECO:0000313" key="9">
    <source>
        <dbReference type="EMBL" id="OGF58786.1"/>
    </source>
</evidence>
<evidence type="ECO:0008006" key="11">
    <source>
        <dbReference type="Google" id="ProtNLM"/>
    </source>
</evidence>
<dbReference type="InterPro" id="IPR001041">
    <property type="entry name" value="2Fe-2S_ferredoxin-type"/>
</dbReference>
<dbReference type="InterPro" id="IPR017900">
    <property type="entry name" value="4Fe4S_Fe_S_CS"/>
</dbReference>
<dbReference type="EMBL" id="MFGW01000232">
    <property type="protein sequence ID" value="OGF58786.1"/>
    <property type="molecule type" value="Genomic_DNA"/>
</dbReference>
<feature type="domain" description="2Fe-2S ferredoxin-type" evidence="6">
    <location>
        <begin position="1"/>
        <end position="101"/>
    </location>
</feature>
<evidence type="ECO:0000256" key="3">
    <source>
        <dbReference type="ARBA" id="ARBA00022737"/>
    </source>
</evidence>
<protein>
    <recommendedName>
        <fullName evidence="11">BzdV protein</fullName>
    </recommendedName>
</protein>
<comment type="caution">
    <text evidence="9">The sequence shown here is derived from an EMBL/GenBank/DDBJ whole genome shotgun (WGS) entry which is preliminary data.</text>
</comment>